<dbReference type="SMART" id="SM00479">
    <property type="entry name" value="EXOIII"/>
    <property type="match status" value="1"/>
</dbReference>
<dbReference type="CDD" id="cd06127">
    <property type="entry name" value="DEDDh"/>
    <property type="match status" value="1"/>
</dbReference>
<dbReference type="InterPro" id="IPR036397">
    <property type="entry name" value="RNaseH_sf"/>
</dbReference>
<reference evidence="2" key="1">
    <citation type="journal article" date="2020" name="Nature">
        <title>Giant virus diversity and host interactions through global metagenomics.</title>
        <authorList>
            <person name="Schulz F."/>
            <person name="Roux S."/>
            <person name="Paez-Espino D."/>
            <person name="Jungbluth S."/>
            <person name="Walsh D.A."/>
            <person name="Denef V.J."/>
            <person name="McMahon K.D."/>
            <person name="Konstantinidis K.T."/>
            <person name="Eloe-Fadrosh E.A."/>
            <person name="Kyrpides N.C."/>
            <person name="Woyke T."/>
        </authorList>
    </citation>
    <scope>NUCLEOTIDE SEQUENCE</scope>
    <source>
        <strain evidence="2">GVMAG-M-3300025880-76</strain>
    </source>
</reference>
<dbReference type="InterPro" id="IPR013520">
    <property type="entry name" value="Ribonucl_H"/>
</dbReference>
<protein>
    <recommendedName>
        <fullName evidence="1">Exonuclease domain-containing protein</fullName>
    </recommendedName>
</protein>
<evidence type="ECO:0000313" key="2">
    <source>
        <dbReference type="EMBL" id="QHU02696.1"/>
    </source>
</evidence>
<feature type="domain" description="Exonuclease" evidence="1">
    <location>
        <begin position="2"/>
        <end position="205"/>
    </location>
</feature>
<dbReference type="Pfam" id="PF00929">
    <property type="entry name" value="RNase_T"/>
    <property type="match status" value="1"/>
</dbReference>
<dbReference type="EMBL" id="MN740361">
    <property type="protein sequence ID" value="QHU02696.1"/>
    <property type="molecule type" value="Genomic_DNA"/>
</dbReference>
<sequence>MIVIVFDTETTGIIPRGIDKREDLNKMPYIVQLSFIVFDTVKRTIKNSYDYVVKLPDGVEIPEEAANIHGITTETSRTKGVSIKKALEVFLNEMYKSDYLVAHNLSFDETLVKTELYRLGLDGDKIFNHPNHKNLEKYCTMQKSRNICKMKMKDTKNGSTYYKSPRQYELHDYLFGTIPENLHDSFNDILVCLRNFVKLRFQYDLCSLNVEFRNMYEKYLNVKC</sequence>
<evidence type="ECO:0000259" key="1">
    <source>
        <dbReference type="SMART" id="SM00479"/>
    </source>
</evidence>
<name>A0A6C0JD97_9ZZZZ</name>
<proteinExistence type="predicted"/>
<dbReference type="AlphaFoldDB" id="A0A6C0JD97"/>
<dbReference type="InterPro" id="IPR012337">
    <property type="entry name" value="RNaseH-like_sf"/>
</dbReference>
<organism evidence="2">
    <name type="scientific">viral metagenome</name>
    <dbReference type="NCBI Taxonomy" id="1070528"/>
    <lineage>
        <taxon>unclassified sequences</taxon>
        <taxon>metagenomes</taxon>
        <taxon>organismal metagenomes</taxon>
    </lineage>
</organism>
<dbReference type="GO" id="GO:0003676">
    <property type="term" value="F:nucleic acid binding"/>
    <property type="evidence" value="ECO:0007669"/>
    <property type="project" value="InterPro"/>
</dbReference>
<dbReference type="Gene3D" id="3.30.420.10">
    <property type="entry name" value="Ribonuclease H-like superfamily/Ribonuclease H"/>
    <property type="match status" value="1"/>
</dbReference>
<accession>A0A6C0JD97</accession>
<dbReference type="SUPFAM" id="SSF53098">
    <property type="entry name" value="Ribonuclease H-like"/>
    <property type="match status" value="1"/>
</dbReference>